<organism evidence="1 2">
    <name type="scientific">Araneus ventricosus</name>
    <name type="common">Orbweaver spider</name>
    <name type="synonym">Epeira ventricosa</name>
    <dbReference type="NCBI Taxonomy" id="182803"/>
    <lineage>
        <taxon>Eukaryota</taxon>
        <taxon>Metazoa</taxon>
        <taxon>Ecdysozoa</taxon>
        <taxon>Arthropoda</taxon>
        <taxon>Chelicerata</taxon>
        <taxon>Arachnida</taxon>
        <taxon>Araneae</taxon>
        <taxon>Araneomorphae</taxon>
        <taxon>Entelegynae</taxon>
        <taxon>Araneoidea</taxon>
        <taxon>Araneidae</taxon>
        <taxon>Araneus</taxon>
    </lineage>
</organism>
<dbReference type="EMBL" id="BGPR01000630">
    <property type="protein sequence ID" value="GBM29220.1"/>
    <property type="molecule type" value="Genomic_DNA"/>
</dbReference>
<evidence type="ECO:0000313" key="2">
    <source>
        <dbReference type="Proteomes" id="UP000499080"/>
    </source>
</evidence>
<evidence type="ECO:0000313" key="1">
    <source>
        <dbReference type="EMBL" id="GBM29220.1"/>
    </source>
</evidence>
<comment type="caution">
    <text evidence="1">The sequence shown here is derived from an EMBL/GenBank/DDBJ whole genome shotgun (WGS) entry which is preliminary data.</text>
</comment>
<sequence length="147" mass="16856">MATAIVIKLLSRYSKVAIRYAMRLLNCDLTKCGRMEHLPVICTYLIYPSCCRNIHLKRLDCTSRFTRCSIAGDVLAQVSVVRHRRSCSVDGRDFPLPNNEYIACCTRHYTKSMSHPFIPYLQGTLTRYLSDSCKAVIHVTSFNIRCQ</sequence>
<accession>A0A4Y2EJA3</accession>
<dbReference type="Proteomes" id="UP000499080">
    <property type="component" value="Unassembled WGS sequence"/>
</dbReference>
<gene>
    <name evidence="1" type="ORF">AVEN_115993_1</name>
</gene>
<proteinExistence type="predicted"/>
<dbReference type="AlphaFoldDB" id="A0A4Y2EJA3"/>
<reference evidence="1 2" key="1">
    <citation type="journal article" date="2019" name="Sci. Rep.">
        <title>Orb-weaving spider Araneus ventricosus genome elucidates the spidroin gene catalogue.</title>
        <authorList>
            <person name="Kono N."/>
            <person name="Nakamura H."/>
            <person name="Ohtoshi R."/>
            <person name="Moran D.A.P."/>
            <person name="Shinohara A."/>
            <person name="Yoshida Y."/>
            <person name="Fujiwara M."/>
            <person name="Mori M."/>
            <person name="Tomita M."/>
            <person name="Arakawa K."/>
        </authorList>
    </citation>
    <scope>NUCLEOTIDE SEQUENCE [LARGE SCALE GENOMIC DNA]</scope>
</reference>
<protein>
    <submittedName>
        <fullName evidence="1">Uncharacterized protein</fullName>
    </submittedName>
</protein>
<keyword evidence="2" id="KW-1185">Reference proteome</keyword>
<name>A0A4Y2EJA3_ARAVE</name>